<sequence>MKFRKKPVVIEASQWFKNGDHPLDYSRTHDGLENGELRQFSPEERKANEWEGDIVRYFRSPELPGKHACQHCGKTMHEHGWIDTLEGGHIVCPGDWIITGVQGEFYPCKPGIFAATYEAA</sequence>
<dbReference type="RefSeq" id="WP_279641445.1">
    <property type="nucleotide sequence ID" value="NZ_JAOCAE010000006.1"/>
</dbReference>
<name>A0AA42TB15_STUST</name>
<gene>
    <name evidence="1" type="ORF">N5C32_10830</name>
</gene>
<protein>
    <submittedName>
        <fullName evidence="1">Uncharacterized protein</fullName>
    </submittedName>
</protein>
<organism evidence="1 2">
    <name type="scientific">Stutzerimonas stutzeri</name>
    <name type="common">Pseudomonas stutzeri</name>
    <dbReference type="NCBI Taxonomy" id="316"/>
    <lineage>
        <taxon>Bacteria</taxon>
        <taxon>Pseudomonadati</taxon>
        <taxon>Pseudomonadota</taxon>
        <taxon>Gammaproteobacteria</taxon>
        <taxon>Pseudomonadales</taxon>
        <taxon>Pseudomonadaceae</taxon>
        <taxon>Stutzerimonas</taxon>
    </lineage>
</organism>
<evidence type="ECO:0000313" key="1">
    <source>
        <dbReference type="EMBL" id="MDH1236533.1"/>
    </source>
</evidence>
<comment type="caution">
    <text evidence="1">The sequence shown here is derived from an EMBL/GenBank/DDBJ whole genome shotgun (WGS) entry which is preliminary data.</text>
</comment>
<dbReference type="EMBL" id="JAOCAE010000006">
    <property type="protein sequence ID" value="MDH1236533.1"/>
    <property type="molecule type" value="Genomic_DNA"/>
</dbReference>
<dbReference type="AlphaFoldDB" id="A0AA42TB15"/>
<evidence type="ECO:0000313" key="2">
    <source>
        <dbReference type="Proteomes" id="UP001158500"/>
    </source>
</evidence>
<accession>A0AA42TB15</accession>
<dbReference type="Proteomes" id="UP001158500">
    <property type="component" value="Unassembled WGS sequence"/>
</dbReference>
<reference evidence="1" key="1">
    <citation type="submission" date="2022-09" db="EMBL/GenBank/DDBJ databases">
        <title>Intensive care unit water sources are persistently colonized with multi-drug resistant bacteria and are the site of extensive horizontal gene transfer of antibiotic resistance genes.</title>
        <authorList>
            <person name="Diorio-Toth L."/>
        </authorList>
    </citation>
    <scope>NUCLEOTIDE SEQUENCE</scope>
    <source>
        <strain evidence="1">GD03947</strain>
    </source>
</reference>
<proteinExistence type="predicted"/>